<evidence type="ECO:0000256" key="1">
    <source>
        <dbReference type="SAM" id="MobiDB-lite"/>
    </source>
</evidence>
<sequence length="666" mass="74230">MFQQHQPTVSLTRITRKNTTTTSRHIPRLPVELELAIFEHLVPTGPVTTHSSVGEKPQLSEAYRRDTAATGIATLAHICQASWRFREIATPLLYRVAVLTDMRQLVCIFRTLATVPRLRSLVRTVIWAGVISSTQVMMTDSVGLRDVVYDEADDSTSTSTSTTNTESESTLYSLMDLVGDSWLRPLIAKHWTDNTAIIPPTTTSTPDSPSTSFSPNQQQPQKLLKWPLSDSDSDMSEPSKREHLVAHQLGLHAATHRPLLHFCSGHILGAVITLSQNLKNLFTALGQTDKMVMSPKGRVLRRCPEFSGLVQIPEWDLFHGGSGLGRVPYPLTSTLLTSLKSISIEPHSDRNAQMYWTACTLEPLLRSCLTSLKRIEIKGAMSWDEFRTRRLSASDSNSQAVTIRSPILTQLILTRAQQPEDSLPIIAVMFPNLVSLFAEFVVETDPNNRRRPILSRIHFQNALQCLHKTLSTLHLTSCGPDGGTWLDHDAVEIEPLFEPSLLYTMTNLKHLTVDAVLLFGHQKSTPGVVYEGPNPILPSSLVSLHVLDIPRRSTTTAAQDDATENSHGRMNHDMSMWLRLWLEQVLSACEMGCLPSMKAVLVTSPIFSSSRTQIQSVGYGKVIQKVEKMVERCREAFGAVGVEFSVAGDCQREDHGQWVWSRISYD</sequence>
<dbReference type="Proteomes" id="UP001283341">
    <property type="component" value="Unassembled WGS sequence"/>
</dbReference>
<keyword evidence="3" id="KW-1185">Reference proteome</keyword>
<organism evidence="2 3">
    <name type="scientific">Apodospora peruviana</name>
    <dbReference type="NCBI Taxonomy" id="516989"/>
    <lineage>
        <taxon>Eukaryota</taxon>
        <taxon>Fungi</taxon>
        <taxon>Dikarya</taxon>
        <taxon>Ascomycota</taxon>
        <taxon>Pezizomycotina</taxon>
        <taxon>Sordariomycetes</taxon>
        <taxon>Sordariomycetidae</taxon>
        <taxon>Sordariales</taxon>
        <taxon>Lasiosphaeriaceae</taxon>
        <taxon>Apodospora</taxon>
    </lineage>
</organism>
<protein>
    <recommendedName>
        <fullName evidence="4">F-box domain-containing protein</fullName>
    </recommendedName>
</protein>
<gene>
    <name evidence="2" type="ORF">B0H66DRAFT_533357</name>
</gene>
<evidence type="ECO:0000313" key="2">
    <source>
        <dbReference type="EMBL" id="KAK3318848.1"/>
    </source>
</evidence>
<reference evidence="2" key="2">
    <citation type="submission" date="2023-06" db="EMBL/GenBank/DDBJ databases">
        <authorList>
            <consortium name="Lawrence Berkeley National Laboratory"/>
            <person name="Haridas S."/>
            <person name="Hensen N."/>
            <person name="Bonometti L."/>
            <person name="Westerberg I."/>
            <person name="Brannstrom I.O."/>
            <person name="Guillou S."/>
            <person name="Cros-Aarteil S."/>
            <person name="Calhoun S."/>
            <person name="Kuo A."/>
            <person name="Mondo S."/>
            <person name="Pangilinan J."/>
            <person name="Riley R."/>
            <person name="Labutti K."/>
            <person name="Andreopoulos B."/>
            <person name="Lipzen A."/>
            <person name="Chen C."/>
            <person name="Yanf M."/>
            <person name="Daum C."/>
            <person name="Ng V."/>
            <person name="Clum A."/>
            <person name="Steindorff A."/>
            <person name="Ohm R."/>
            <person name="Martin F."/>
            <person name="Silar P."/>
            <person name="Natvig D."/>
            <person name="Lalanne C."/>
            <person name="Gautier V."/>
            <person name="Ament-Velasquez S.L."/>
            <person name="Kruys A."/>
            <person name="Hutchinson M.I."/>
            <person name="Powell A.J."/>
            <person name="Barry K."/>
            <person name="Miller A.N."/>
            <person name="Grigoriev I.V."/>
            <person name="Debuchy R."/>
            <person name="Gladieux P."/>
            <person name="Thoren M.H."/>
            <person name="Johannesson H."/>
        </authorList>
    </citation>
    <scope>NUCLEOTIDE SEQUENCE</scope>
    <source>
        <strain evidence="2">CBS 118394</strain>
    </source>
</reference>
<reference evidence="2" key="1">
    <citation type="journal article" date="2023" name="Mol. Phylogenet. Evol.">
        <title>Genome-scale phylogeny and comparative genomics of the fungal order Sordariales.</title>
        <authorList>
            <person name="Hensen N."/>
            <person name="Bonometti L."/>
            <person name="Westerberg I."/>
            <person name="Brannstrom I.O."/>
            <person name="Guillou S."/>
            <person name="Cros-Aarteil S."/>
            <person name="Calhoun S."/>
            <person name="Haridas S."/>
            <person name="Kuo A."/>
            <person name="Mondo S."/>
            <person name="Pangilinan J."/>
            <person name="Riley R."/>
            <person name="LaButti K."/>
            <person name="Andreopoulos B."/>
            <person name="Lipzen A."/>
            <person name="Chen C."/>
            <person name="Yan M."/>
            <person name="Daum C."/>
            <person name="Ng V."/>
            <person name="Clum A."/>
            <person name="Steindorff A."/>
            <person name="Ohm R.A."/>
            <person name="Martin F."/>
            <person name="Silar P."/>
            <person name="Natvig D.O."/>
            <person name="Lalanne C."/>
            <person name="Gautier V."/>
            <person name="Ament-Velasquez S.L."/>
            <person name="Kruys A."/>
            <person name="Hutchinson M.I."/>
            <person name="Powell A.J."/>
            <person name="Barry K."/>
            <person name="Miller A.N."/>
            <person name="Grigoriev I.V."/>
            <person name="Debuchy R."/>
            <person name="Gladieux P."/>
            <person name="Hiltunen Thoren M."/>
            <person name="Johannesson H."/>
        </authorList>
    </citation>
    <scope>NUCLEOTIDE SEQUENCE</scope>
    <source>
        <strain evidence="2">CBS 118394</strain>
    </source>
</reference>
<proteinExistence type="predicted"/>
<name>A0AAE0I5B0_9PEZI</name>
<dbReference type="AlphaFoldDB" id="A0AAE0I5B0"/>
<comment type="caution">
    <text evidence="2">The sequence shown here is derived from an EMBL/GenBank/DDBJ whole genome shotgun (WGS) entry which is preliminary data.</text>
</comment>
<dbReference type="EMBL" id="JAUEDM010000004">
    <property type="protein sequence ID" value="KAK3318848.1"/>
    <property type="molecule type" value="Genomic_DNA"/>
</dbReference>
<feature type="region of interest" description="Disordered" evidence="1">
    <location>
        <begin position="197"/>
        <end position="239"/>
    </location>
</feature>
<feature type="compositionally biased region" description="Polar residues" evidence="1">
    <location>
        <begin position="1"/>
        <end position="11"/>
    </location>
</feature>
<feature type="compositionally biased region" description="Low complexity" evidence="1">
    <location>
        <begin position="199"/>
        <end position="228"/>
    </location>
</feature>
<accession>A0AAE0I5B0</accession>
<evidence type="ECO:0008006" key="4">
    <source>
        <dbReference type="Google" id="ProtNLM"/>
    </source>
</evidence>
<evidence type="ECO:0000313" key="3">
    <source>
        <dbReference type="Proteomes" id="UP001283341"/>
    </source>
</evidence>
<feature type="region of interest" description="Disordered" evidence="1">
    <location>
        <begin position="1"/>
        <end position="23"/>
    </location>
</feature>